<proteinExistence type="inferred from homology"/>
<accession>A0A0N5CQC0</accession>
<sequence length="95" mass="10614">MIISCVGIFILGILFEAIKWLKTKISLSSPINSYDTTIIAKAKSARRQVLETILFAIQLIIGYVLMLIFMSYSIWFEAAVVLGVTTGFFIFSLSL</sequence>
<dbReference type="PANTHER" id="PTHR12483">
    <property type="entry name" value="SOLUTE CARRIER FAMILY 31 COPPER TRANSPORTERS"/>
    <property type="match status" value="1"/>
</dbReference>
<dbReference type="WBParaSite" id="TCLT_0000242001-mRNA-1">
    <property type="protein sequence ID" value="TCLT_0000242001-mRNA-1"/>
    <property type="gene ID" value="TCLT_0000242001"/>
</dbReference>
<evidence type="ECO:0000313" key="6">
    <source>
        <dbReference type="Proteomes" id="UP000276776"/>
    </source>
</evidence>
<keyword evidence="6" id="KW-1185">Reference proteome</keyword>
<keyword evidence="2 4" id="KW-1133">Transmembrane helix</keyword>
<feature type="transmembrane region" description="Helical" evidence="4">
    <location>
        <begin position="74"/>
        <end position="93"/>
    </location>
</feature>
<evidence type="ECO:0000313" key="5">
    <source>
        <dbReference type="EMBL" id="VDM98364.1"/>
    </source>
</evidence>
<gene>
    <name evidence="5" type="ORF">TCLT_LOCUS2421</name>
</gene>
<feature type="transmembrane region" description="Helical" evidence="4">
    <location>
        <begin position="49"/>
        <end position="68"/>
    </location>
</feature>
<dbReference type="AlphaFoldDB" id="A0A0N5CQC0"/>
<keyword evidence="4" id="KW-0406">Ion transport</keyword>
<comment type="similarity">
    <text evidence="4">Belongs to the copper transporter (Ctr) (TC 1.A.56) family. SLC31A subfamily.</text>
</comment>
<dbReference type="STRING" id="103827.A0A0N5CQC0"/>
<protein>
    <recommendedName>
        <fullName evidence="4">Copper transport protein</fullName>
    </recommendedName>
</protein>
<keyword evidence="4" id="KW-0813">Transport</keyword>
<dbReference type="OMA" id="SEMIISC"/>
<comment type="subcellular location">
    <subcellularLocation>
        <location evidence="4">Membrane</location>
        <topology evidence="4">Multi-pass membrane protein</topology>
    </subcellularLocation>
</comment>
<dbReference type="Proteomes" id="UP000276776">
    <property type="component" value="Unassembled WGS sequence"/>
</dbReference>
<name>A0A0N5CQC0_THECL</name>
<keyword evidence="4" id="KW-0187">Copper transport</keyword>
<dbReference type="OrthoDB" id="161814at2759"/>
<keyword evidence="4" id="KW-0186">Copper</keyword>
<evidence type="ECO:0000256" key="4">
    <source>
        <dbReference type="RuleBase" id="RU367022"/>
    </source>
</evidence>
<evidence type="ECO:0000313" key="7">
    <source>
        <dbReference type="WBParaSite" id="TCLT_0000242001-mRNA-1"/>
    </source>
</evidence>
<dbReference type="EMBL" id="UYYF01000493">
    <property type="protein sequence ID" value="VDM98364.1"/>
    <property type="molecule type" value="Genomic_DNA"/>
</dbReference>
<evidence type="ECO:0000256" key="3">
    <source>
        <dbReference type="ARBA" id="ARBA00023136"/>
    </source>
</evidence>
<organism evidence="7">
    <name type="scientific">Thelazia callipaeda</name>
    <name type="common">Oriental eyeworm</name>
    <name type="synonym">Parasitic nematode</name>
    <dbReference type="NCBI Taxonomy" id="103827"/>
    <lineage>
        <taxon>Eukaryota</taxon>
        <taxon>Metazoa</taxon>
        <taxon>Ecdysozoa</taxon>
        <taxon>Nematoda</taxon>
        <taxon>Chromadorea</taxon>
        <taxon>Rhabditida</taxon>
        <taxon>Spirurina</taxon>
        <taxon>Spiruromorpha</taxon>
        <taxon>Thelazioidea</taxon>
        <taxon>Thelaziidae</taxon>
        <taxon>Thelazia</taxon>
    </lineage>
</organism>
<reference evidence="7" key="1">
    <citation type="submission" date="2017-02" db="UniProtKB">
        <authorList>
            <consortium name="WormBaseParasite"/>
        </authorList>
    </citation>
    <scope>IDENTIFICATION</scope>
</reference>
<dbReference type="Pfam" id="PF04145">
    <property type="entry name" value="Ctr"/>
    <property type="match status" value="1"/>
</dbReference>
<keyword evidence="3 4" id="KW-0472">Membrane</keyword>
<dbReference type="GO" id="GO:0016020">
    <property type="term" value="C:membrane"/>
    <property type="evidence" value="ECO:0007669"/>
    <property type="project" value="UniProtKB-SubCell"/>
</dbReference>
<keyword evidence="1 4" id="KW-0812">Transmembrane</keyword>
<evidence type="ECO:0000256" key="2">
    <source>
        <dbReference type="ARBA" id="ARBA00022989"/>
    </source>
</evidence>
<evidence type="ECO:0000256" key="1">
    <source>
        <dbReference type="ARBA" id="ARBA00022692"/>
    </source>
</evidence>
<reference evidence="5 6" key="2">
    <citation type="submission" date="2018-11" db="EMBL/GenBank/DDBJ databases">
        <authorList>
            <consortium name="Pathogen Informatics"/>
        </authorList>
    </citation>
    <scope>NUCLEOTIDE SEQUENCE [LARGE SCALE GENOMIC DNA]</scope>
</reference>
<dbReference type="InterPro" id="IPR007274">
    <property type="entry name" value="Cop_transporter"/>
</dbReference>
<dbReference type="PANTHER" id="PTHR12483:SF115">
    <property type="entry name" value="COPPER TRANSPORT PROTEIN"/>
    <property type="match status" value="1"/>
</dbReference>
<dbReference type="GO" id="GO:0005375">
    <property type="term" value="F:copper ion transmembrane transporter activity"/>
    <property type="evidence" value="ECO:0007669"/>
    <property type="project" value="UniProtKB-UniRule"/>
</dbReference>